<dbReference type="Proteomes" id="UP000499080">
    <property type="component" value="Unassembled WGS sequence"/>
</dbReference>
<name>A0A4Y2FZS6_ARAVE</name>
<comment type="caution">
    <text evidence="1">The sequence shown here is derived from an EMBL/GenBank/DDBJ whole genome shotgun (WGS) entry which is preliminary data.</text>
</comment>
<reference evidence="1 2" key="1">
    <citation type="journal article" date="2019" name="Sci. Rep.">
        <title>Orb-weaving spider Araneus ventricosus genome elucidates the spidroin gene catalogue.</title>
        <authorList>
            <person name="Kono N."/>
            <person name="Nakamura H."/>
            <person name="Ohtoshi R."/>
            <person name="Moran D.A.P."/>
            <person name="Shinohara A."/>
            <person name="Yoshida Y."/>
            <person name="Fujiwara M."/>
            <person name="Mori M."/>
            <person name="Tomita M."/>
            <person name="Arakawa K."/>
        </authorList>
    </citation>
    <scope>NUCLEOTIDE SEQUENCE [LARGE SCALE GENOMIC DNA]</scope>
</reference>
<organism evidence="1 2">
    <name type="scientific">Araneus ventricosus</name>
    <name type="common">Orbweaver spider</name>
    <name type="synonym">Epeira ventricosa</name>
    <dbReference type="NCBI Taxonomy" id="182803"/>
    <lineage>
        <taxon>Eukaryota</taxon>
        <taxon>Metazoa</taxon>
        <taxon>Ecdysozoa</taxon>
        <taxon>Arthropoda</taxon>
        <taxon>Chelicerata</taxon>
        <taxon>Arachnida</taxon>
        <taxon>Araneae</taxon>
        <taxon>Araneomorphae</taxon>
        <taxon>Entelegynae</taxon>
        <taxon>Araneoidea</taxon>
        <taxon>Araneidae</taxon>
        <taxon>Araneus</taxon>
    </lineage>
</organism>
<evidence type="ECO:0000313" key="1">
    <source>
        <dbReference type="EMBL" id="GBM45164.1"/>
    </source>
</evidence>
<accession>A0A4Y2FZS6</accession>
<sequence>MVSMTRVGPFSKVAERFASQQEARFSVRFPQAFITSLFQAFQKVFKSPTSANKIEPSLPLSEAILQQKDPTPFLQSRTPTERKNFEFLQARYRTLVHRVGRQTQ</sequence>
<evidence type="ECO:0000313" key="2">
    <source>
        <dbReference type="Proteomes" id="UP000499080"/>
    </source>
</evidence>
<proteinExistence type="predicted"/>
<dbReference type="EMBL" id="BGPR01001090">
    <property type="protein sequence ID" value="GBM45164.1"/>
    <property type="molecule type" value="Genomic_DNA"/>
</dbReference>
<keyword evidence="2" id="KW-1185">Reference proteome</keyword>
<protein>
    <submittedName>
        <fullName evidence="1">Uncharacterized protein</fullName>
    </submittedName>
</protein>
<gene>
    <name evidence="1" type="ORF">AVEN_241444_1</name>
</gene>
<dbReference type="AlphaFoldDB" id="A0A4Y2FZS6"/>